<evidence type="ECO:0000313" key="3">
    <source>
        <dbReference type="EMBL" id="TQE98238.1"/>
    </source>
</evidence>
<feature type="signal peptide" evidence="2">
    <location>
        <begin position="1"/>
        <end position="16"/>
    </location>
</feature>
<evidence type="ECO:0000256" key="1">
    <source>
        <dbReference type="SAM" id="MobiDB-lite"/>
    </source>
</evidence>
<organism evidence="3 4">
    <name type="scientific">Spiribacter salinus</name>
    <dbReference type="NCBI Taxonomy" id="1335746"/>
    <lineage>
        <taxon>Bacteria</taxon>
        <taxon>Pseudomonadati</taxon>
        <taxon>Pseudomonadota</taxon>
        <taxon>Gammaproteobacteria</taxon>
        <taxon>Chromatiales</taxon>
        <taxon>Ectothiorhodospiraceae</taxon>
        <taxon>Spiribacter</taxon>
    </lineage>
</organism>
<comment type="caution">
    <text evidence="3">The sequence shown here is derived from an EMBL/GenBank/DDBJ whole genome shotgun (WGS) entry which is preliminary data.</text>
</comment>
<keyword evidence="2" id="KW-0732">Signal</keyword>
<name>A0A540VND0_9GAMM</name>
<sequence>MGAVVGTALLASTLLAACVSVDPSTGDSRHVGQPLIRDADGRITGYIDEKRYGPTNIRAPDGRILGTVQEGPGSTPTRIRRPDGRIQYAIDRPR</sequence>
<gene>
    <name evidence="3" type="ORF">FKY71_14900</name>
</gene>
<accession>A0A540VND0</accession>
<evidence type="ECO:0000256" key="2">
    <source>
        <dbReference type="SAM" id="SignalP"/>
    </source>
</evidence>
<reference evidence="3 4" key="1">
    <citation type="submission" date="2019-06" db="EMBL/GenBank/DDBJ databases">
        <title>Metagenome assembled Genome of Spiribacter salinus SL48-SHIP from the microbial mat of Salt Lake 48 (Novosibirsk region, Russia).</title>
        <authorList>
            <person name="Shipova A."/>
            <person name="Rozanov A.S."/>
            <person name="Bryanskaya A.V."/>
            <person name="Peltek S.E."/>
        </authorList>
    </citation>
    <scope>NUCLEOTIDE SEQUENCE [LARGE SCALE GENOMIC DNA]</scope>
    <source>
        <strain evidence="3">SL48-SHIP-2</strain>
    </source>
</reference>
<evidence type="ECO:0000313" key="4">
    <source>
        <dbReference type="Proteomes" id="UP000315400"/>
    </source>
</evidence>
<dbReference type="EMBL" id="VIFK01000247">
    <property type="protein sequence ID" value="TQE98238.1"/>
    <property type="molecule type" value="Genomic_DNA"/>
</dbReference>
<proteinExistence type="predicted"/>
<dbReference type="AlphaFoldDB" id="A0A540VND0"/>
<feature type="chain" id="PRO_5022193478" evidence="2">
    <location>
        <begin position="17"/>
        <end position="94"/>
    </location>
</feature>
<feature type="region of interest" description="Disordered" evidence="1">
    <location>
        <begin position="57"/>
        <end position="81"/>
    </location>
</feature>
<protein>
    <submittedName>
        <fullName evidence="3">Uncharacterized protein</fullName>
    </submittedName>
</protein>
<dbReference type="Proteomes" id="UP000315400">
    <property type="component" value="Unassembled WGS sequence"/>
</dbReference>